<accession>A0ABQ2S827</accession>
<reference evidence="2" key="1">
    <citation type="journal article" date="2019" name="Int. J. Syst. Evol. Microbiol.">
        <title>The Global Catalogue of Microorganisms (GCM) 10K type strain sequencing project: providing services to taxonomists for standard genome sequencing and annotation.</title>
        <authorList>
            <consortium name="The Broad Institute Genomics Platform"/>
            <consortium name="The Broad Institute Genome Sequencing Center for Infectious Disease"/>
            <person name="Wu L."/>
            <person name="Ma J."/>
        </authorList>
    </citation>
    <scope>NUCLEOTIDE SEQUENCE [LARGE SCALE GENOMIC DNA]</scope>
    <source>
        <strain evidence="2">JCM 31405</strain>
    </source>
</reference>
<protein>
    <submittedName>
        <fullName evidence="1">Uncharacterized protein</fullName>
    </submittedName>
</protein>
<proteinExistence type="predicted"/>
<organism evidence="1 2">
    <name type="scientific">Deinococcus sedimenti</name>
    <dbReference type="NCBI Taxonomy" id="1867090"/>
    <lineage>
        <taxon>Bacteria</taxon>
        <taxon>Thermotogati</taxon>
        <taxon>Deinococcota</taxon>
        <taxon>Deinococci</taxon>
        <taxon>Deinococcales</taxon>
        <taxon>Deinococcaceae</taxon>
        <taxon>Deinococcus</taxon>
    </lineage>
</organism>
<dbReference type="Proteomes" id="UP000644548">
    <property type="component" value="Unassembled WGS sequence"/>
</dbReference>
<dbReference type="EMBL" id="BMQN01000018">
    <property type="protein sequence ID" value="GGS07009.1"/>
    <property type="molecule type" value="Genomic_DNA"/>
</dbReference>
<evidence type="ECO:0000313" key="2">
    <source>
        <dbReference type="Proteomes" id="UP000644548"/>
    </source>
</evidence>
<keyword evidence="2" id="KW-1185">Reference proteome</keyword>
<evidence type="ECO:0000313" key="1">
    <source>
        <dbReference type="EMBL" id="GGS07009.1"/>
    </source>
</evidence>
<comment type="caution">
    <text evidence="1">The sequence shown here is derived from an EMBL/GenBank/DDBJ whole genome shotgun (WGS) entry which is preliminary data.</text>
</comment>
<name>A0ABQ2S827_9DEIO</name>
<sequence length="131" mass="13739">MQGVACKVVRVDGTVVGVGQGGGRLGPNMADLSDRRDVRRALVHVPSPDCEGAGVRLDILMSGLVRLQVVSPEGAVQAWTCETLEEAGPLASVHVLDDALCEQFLWELDLMGLRGPSSSSEGSGNLISVGW</sequence>
<gene>
    <name evidence="1" type="ORF">GCM10008960_36670</name>
</gene>